<keyword evidence="4" id="KW-1185">Reference proteome</keyword>
<reference evidence="4" key="1">
    <citation type="submission" date="2017-02" db="EMBL/GenBank/DDBJ databases">
        <title>Tessaracoccus aquaemaris sp. nov., isolated from the intestine of a Korean rockfish, Sebastes schlegelii, in a marine aquaculture pond.</title>
        <authorList>
            <person name="Tak E.J."/>
            <person name="Bae J.-W."/>
        </authorList>
    </citation>
    <scope>NUCLEOTIDE SEQUENCE [LARGE SCALE GENOMIC DNA]</scope>
    <source>
        <strain evidence="4">NSG39</strain>
    </source>
</reference>
<dbReference type="Proteomes" id="UP000188145">
    <property type="component" value="Chromosome"/>
</dbReference>
<feature type="region of interest" description="Disordered" evidence="1">
    <location>
        <begin position="1"/>
        <end position="29"/>
    </location>
</feature>
<dbReference type="STRING" id="1332264.BW730_01375"/>
<keyword evidence="2" id="KW-1133">Transmembrane helix</keyword>
<evidence type="ECO:0000313" key="4">
    <source>
        <dbReference type="Proteomes" id="UP000188145"/>
    </source>
</evidence>
<dbReference type="AlphaFoldDB" id="A0A1Q2CK38"/>
<evidence type="ECO:0000256" key="1">
    <source>
        <dbReference type="SAM" id="MobiDB-lite"/>
    </source>
</evidence>
<protein>
    <submittedName>
        <fullName evidence="3">Uncharacterized protein</fullName>
    </submittedName>
</protein>
<accession>A0A1Q2CK38</accession>
<proteinExistence type="predicted"/>
<sequence>MPGARPASGPQTQPTPPRPAEEAAVTHGEPRFDAIGLQSALTRARDQSRFVAPEIEPELEARSFPLRALLIGFVGVLVVGVLAGFVYVTYLRQRAVDPQVLAKPTGTATNQVRAQTPQEIVTAYFQALADGDIERALAMGPRGGNGSERLITEAAYATTHGKTKIANVQIRTPEQDATRVQVSYTVSGRPVEAQIDLDRLDTGEYQLKRTTVPIRISIPGGDSVPLVVNGVAIDQGQVYEVVPGVYELDTGLPFIAYSEASTITVVTLQATEAQEFSPTPQLTEEGRSAFISAANASLEKCMAVKRKAPADCPIGMSAAAPVDESSIKRTITNSPWTTARPALTSSDQSVAEMTVTVQYTLGYTLLDGGRQPEQSEQAVVTVRANVLGSSEDQVAPIWRV</sequence>
<evidence type="ECO:0000256" key="2">
    <source>
        <dbReference type="SAM" id="Phobius"/>
    </source>
</evidence>
<gene>
    <name evidence="3" type="ORF">BW730_01375</name>
</gene>
<evidence type="ECO:0000313" key="3">
    <source>
        <dbReference type="EMBL" id="AQP46410.1"/>
    </source>
</evidence>
<dbReference type="EMBL" id="CP019606">
    <property type="protein sequence ID" value="AQP46410.1"/>
    <property type="molecule type" value="Genomic_DNA"/>
</dbReference>
<keyword evidence="2" id="KW-0812">Transmembrane</keyword>
<keyword evidence="2" id="KW-0472">Membrane</keyword>
<name>A0A1Q2CK38_9ACTN</name>
<feature type="transmembrane region" description="Helical" evidence="2">
    <location>
        <begin position="68"/>
        <end position="90"/>
    </location>
</feature>
<organism evidence="3 4">
    <name type="scientific">Tessaracoccus aquimaris</name>
    <dbReference type="NCBI Taxonomy" id="1332264"/>
    <lineage>
        <taxon>Bacteria</taxon>
        <taxon>Bacillati</taxon>
        <taxon>Actinomycetota</taxon>
        <taxon>Actinomycetes</taxon>
        <taxon>Propionibacteriales</taxon>
        <taxon>Propionibacteriaceae</taxon>
        <taxon>Tessaracoccus</taxon>
    </lineage>
</organism>
<dbReference type="KEGG" id="tes:BW730_01375"/>